<keyword evidence="7 14" id="KW-0479">Metal-binding</keyword>
<dbReference type="Pfam" id="PF00067">
    <property type="entry name" value="p450"/>
    <property type="match status" value="2"/>
</dbReference>
<keyword evidence="8" id="KW-0256">Endoplasmic reticulum</keyword>
<dbReference type="GO" id="GO:0020037">
    <property type="term" value="F:heme binding"/>
    <property type="evidence" value="ECO:0007669"/>
    <property type="project" value="InterPro"/>
</dbReference>
<organism evidence="15 16">
    <name type="scientific">Danaus chrysippus</name>
    <name type="common">African queen</name>
    <dbReference type="NCBI Taxonomy" id="151541"/>
    <lineage>
        <taxon>Eukaryota</taxon>
        <taxon>Metazoa</taxon>
        <taxon>Ecdysozoa</taxon>
        <taxon>Arthropoda</taxon>
        <taxon>Hexapoda</taxon>
        <taxon>Insecta</taxon>
        <taxon>Pterygota</taxon>
        <taxon>Neoptera</taxon>
        <taxon>Endopterygota</taxon>
        <taxon>Lepidoptera</taxon>
        <taxon>Glossata</taxon>
        <taxon>Ditrysia</taxon>
        <taxon>Papilionoidea</taxon>
        <taxon>Nymphalidae</taxon>
        <taxon>Danainae</taxon>
        <taxon>Danaini</taxon>
        <taxon>Danaina</taxon>
        <taxon>Danaus</taxon>
        <taxon>Anosia</taxon>
    </lineage>
</organism>
<dbReference type="SUPFAM" id="SSF48264">
    <property type="entry name" value="Cytochrome P450"/>
    <property type="match status" value="1"/>
</dbReference>
<dbReference type="AlphaFoldDB" id="A0A8J2QC36"/>
<dbReference type="OrthoDB" id="6692864at2759"/>
<feature type="binding site" description="axial binding residue" evidence="14">
    <location>
        <position position="399"/>
    </location>
    <ligand>
        <name>heme</name>
        <dbReference type="ChEBI" id="CHEBI:30413"/>
    </ligand>
    <ligandPart>
        <name>Fe</name>
        <dbReference type="ChEBI" id="CHEBI:18248"/>
    </ligandPart>
</feature>
<keyword evidence="13" id="KW-0472">Membrane</keyword>
<dbReference type="InterPro" id="IPR050196">
    <property type="entry name" value="Cytochrome_P450_Monoox"/>
</dbReference>
<dbReference type="EMBL" id="CAKASE010000043">
    <property type="protein sequence ID" value="CAG9559212.1"/>
    <property type="molecule type" value="Genomic_DNA"/>
</dbReference>
<dbReference type="InterPro" id="IPR002401">
    <property type="entry name" value="Cyt_P450_E_grp-I"/>
</dbReference>
<comment type="caution">
    <text evidence="15">The sequence shown here is derived from an EMBL/GenBank/DDBJ whole genome shotgun (WGS) entry which is preliminary data.</text>
</comment>
<keyword evidence="11 14" id="KW-0408">Iron</keyword>
<dbReference type="PRINTS" id="PR00463">
    <property type="entry name" value="EP450I"/>
</dbReference>
<evidence type="ECO:0000256" key="10">
    <source>
        <dbReference type="ARBA" id="ARBA00023002"/>
    </source>
</evidence>
<dbReference type="InterPro" id="IPR036396">
    <property type="entry name" value="Cyt_P450_sf"/>
</dbReference>
<evidence type="ECO:0000256" key="14">
    <source>
        <dbReference type="PIRSR" id="PIRSR602401-1"/>
    </source>
</evidence>
<evidence type="ECO:0000313" key="16">
    <source>
        <dbReference type="Proteomes" id="UP000789524"/>
    </source>
</evidence>
<dbReference type="InterPro" id="IPR001128">
    <property type="entry name" value="Cyt_P450"/>
</dbReference>
<evidence type="ECO:0000256" key="7">
    <source>
        <dbReference type="ARBA" id="ARBA00022723"/>
    </source>
</evidence>
<evidence type="ECO:0000256" key="4">
    <source>
        <dbReference type="ARBA" id="ARBA00004406"/>
    </source>
</evidence>
<comment type="similarity">
    <text evidence="5">Belongs to the cytochrome P450 family.</text>
</comment>
<sequence>MLLAVVLLVFVVLGAWVHWRYKNRKLLEISKKIPGPPTIPILGNALYFMCRPEEMIKITKELIKEYGSILRFWLGPDLNIVVSNPDDIKILLTNNKVSVKGPQYKYMSDLIGVGILSGSGSKWRKHRKVVIPNYGKRAVESYNDVCYREAEILVDNLYKVHQDGVQDIYKHIVKTTSYIVCQSLMGFTRDETSRIPCLQNVIDESPRKEALKNINEDDLELLNSEQDSMRNTKLSVIDRLILSQELNDKELIEETFTLFTSSQEATAKITSFLLLMMAYHPKCQDELYSEILNVIGNNHGPIIEDDLKRMPYLEKCYKEVLRLYPIGVMLQRTVTDDVEISTCTLPAGSSLVIPIFNLHRDPRFWEDPEAFDPERFSTENTKKRNPFCYIPFSLGPMDCLGRFLAGKFIKTIAITVLREFRLSSINEYKDLNVIMAISAKSANGYPVVLTPRQQCN</sequence>
<evidence type="ECO:0000256" key="13">
    <source>
        <dbReference type="ARBA" id="ARBA00023136"/>
    </source>
</evidence>
<keyword evidence="10" id="KW-0560">Oxidoreductase</keyword>
<keyword evidence="9" id="KW-0492">Microsome</keyword>
<dbReference type="GO" id="GO:0005506">
    <property type="term" value="F:iron ion binding"/>
    <property type="evidence" value="ECO:0007669"/>
    <property type="project" value="InterPro"/>
</dbReference>
<dbReference type="Gene3D" id="1.10.630.10">
    <property type="entry name" value="Cytochrome P450"/>
    <property type="match status" value="1"/>
</dbReference>
<keyword evidence="16" id="KW-1185">Reference proteome</keyword>
<evidence type="ECO:0000256" key="5">
    <source>
        <dbReference type="ARBA" id="ARBA00010617"/>
    </source>
</evidence>
<keyword evidence="6 14" id="KW-0349">Heme</keyword>
<evidence type="ECO:0000256" key="12">
    <source>
        <dbReference type="ARBA" id="ARBA00023033"/>
    </source>
</evidence>
<comment type="function">
    <text evidence="2">May be involved in the metabolism of insect hormones and in the breakdown of synthetic insecticides.</text>
</comment>
<accession>A0A8J2QC36</accession>
<gene>
    <name evidence="15" type="ORF">DCHRY22_LOCUS1113</name>
</gene>
<reference evidence="15" key="1">
    <citation type="submission" date="2021-09" db="EMBL/GenBank/DDBJ databases">
        <authorList>
            <person name="Martin H S."/>
        </authorList>
    </citation>
    <scope>NUCLEOTIDE SEQUENCE</scope>
</reference>
<name>A0A8J2QC36_9NEOP</name>
<evidence type="ECO:0000256" key="2">
    <source>
        <dbReference type="ARBA" id="ARBA00003690"/>
    </source>
</evidence>
<protein>
    <submittedName>
        <fullName evidence="15">(African queen) hypothetical protein</fullName>
    </submittedName>
</protein>
<evidence type="ECO:0000256" key="8">
    <source>
        <dbReference type="ARBA" id="ARBA00022824"/>
    </source>
</evidence>
<evidence type="ECO:0000256" key="3">
    <source>
        <dbReference type="ARBA" id="ARBA00004174"/>
    </source>
</evidence>
<dbReference type="PANTHER" id="PTHR24291">
    <property type="entry name" value="CYTOCHROME P450 FAMILY 4"/>
    <property type="match status" value="1"/>
</dbReference>
<evidence type="ECO:0000256" key="6">
    <source>
        <dbReference type="ARBA" id="ARBA00022617"/>
    </source>
</evidence>
<comment type="subcellular location">
    <subcellularLocation>
        <location evidence="4">Endoplasmic reticulum membrane</location>
        <topology evidence="4">Peripheral membrane protein</topology>
    </subcellularLocation>
    <subcellularLocation>
        <location evidence="3">Microsome membrane</location>
        <topology evidence="3">Peripheral membrane protein</topology>
    </subcellularLocation>
</comment>
<evidence type="ECO:0000256" key="1">
    <source>
        <dbReference type="ARBA" id="ARBA00001971"/>
    </source>
</evidence>
<keyword evidence="12" id="KW-0503">Monooxygenase</keyword>
<comment type="cofactor">
    <cofactor evidence="1 14">
        <name>heme</name>
        <dbReference type="ChEBI" id="CHEBI:30413"/>
    </cofactor>
</comment>
<proteinExistence type="inferred from homology"/>
<evidence type="ECO:0000256" key="11">
    <source>
        <dbReference type="ARBA" id="ARBA00023004"/>
    </source>
</evidence>
<dbReference type="GO" id="GO:0005789">
    <property type="term" value="C:endoplasmic reticulum membrane"/>
    <property type="evidence" value="ECO:0007669"/>
    <property type="project" value="UniProtKB-SubCell"/>
</dbReference>
<dbReference type="PANTHER" id="PTHR24291:SF189">
    <property type="entry name" value="CYTOCHROME P450 4C3-RELATED"/>
    <property type="match status" value="1"/>
</dbReference>
<dbReference type="GO" id="GO:0016705">
    <property type="term" value="F:oxidoreductase activity, acting on paired donors, with incorporation or reduction of molecular oxygen"/>
    <property type="evidence" value="ECO:0007669"/>
    <property type="project" value="InterPro"/>
</dbReference>
<dbReference type="Proteomes" id="UP000789524">
    <property type="component" value="Unassembled WGS sequence"/>
</dbReference>
<evidence type="ECO:0000256" key="9">
    <source>
        <dbReference type="ARBA" id="ARBA00022848"/>
    </source>
</evidence>
<dbReference type="GO" id="GO:0004497">
    <property type="term" value="F:monooxygenase activity"/>
    <property type="evidence" value="ECO:0007669"/>
    <property type="project" value="UniProtKB-KW"/>
</dbReference>
<evidence type="ECO:0000313" key="15">
    <source>
        <dbReference type="EMBL" id="CAG9559212.1"/>
    </source>
</evidence>